<gene>
    <name evidence="2" type="ORF">N7458_000140</name>
</gene>
<dbReference type="GeneID" id="81593777"/>
<protein>
    <submittedName>
        <fullName evidence="2">Uncharacterized protein</fullName>
    </submittedName>
</protein>
<reference evidence="2" key="1">
    <citation type="submission" date="2022-12" db="EMBL/GenBank/DDBJ databases">
        <authorList>
            <person name="Petersen C."/>
        </authorList>
    </citation>
    <scope>NUCLEOTIDE SEQUENCE</scope>
    <source>
        <strain evidence="2">IBT 16125</strain>
    </source>
</reference>
<comment type="caution">
    <text evidence="2">The sequence shown here is derived from an EMBL/GenBank/DDBJ whole genome shotgun (WGS) entry which is preliminary data.</text>
</comment>
<keyword evidence="3" id="KW-1185">Reference proteome</keyword>
<name>A0AAD6CIB3_9EURO</name>
<reference evidence="2" key="2">
    <citation type="journal article" date="2023" name="IMA Fungus">
        <title>Comparative genomic study of the Penicillium genus elucidates a diverse pangenome and 15 lateral gene transfer events.</title>
        <authorList>
            <person name="Petersen C."/>
            <person name="Sorensen T."/>
            <person name="Nielsen M.R."/>
            <person name="Sondergaard T.E."/>
            <person name="Sorensen J.L."/>
            <person name="Fitzpatrick D.A."/>
            <person name="Frisvad J.C."/>
            <person name="Nielsen K.L."/>
        </authorList>
    </citation>
    <scope>NUCLEOTIDE SEQUENCE</scope>
    <source>
        <strain evidence="2">IBT 16125</strain>
    </source>
</reference>
<dbReference type="AlphaFoldDB" id="A0AAD6CIB3"/>
<evidence type="ECO:0000313" key="3">
    <source>
        <dbReference type="Proteomes" id="UP001213681"/>
    </source>
</evidence>
<dbReference type="RefSeq" id="XP_056771301.1">
    <property type="nucleotide sequence ID" value="XM_056903534.1"/>
</dbReference>
<dbReference type="EMBL" id="JAPVEA010000001">
    <property type="protein sequence ID" value="KAJ5464454.1"/>
    <property type="molecule type" value="Genomic_DNA"/>
</dbReference>
<evidence type="ECO:0000256" key="1">
    <source>
        <dbReference type="SAM" id="MobiDB-lite"/>
    </source>
</evidence>
<sequence length="292" mass="32113">MGDSNKKDSATDEGVQGMRNLPTTQSEMRRSARRQLGISEQVVQTAHRIVDTRPLDSDDFAVQYTMPCNVRQQNDLPYVLGALKINESPSGRGKITRIFGPTSTVTVLNLILDLIAQSNSSHSHGLAVESQKRPHTDVLEYLRQAIATHAALRPPSLNLSPPGPLDTVPLQVQSLLLERYIATSWEILPFQSPSSLRARLSSLSSQPISQMLDEDKALRSIMFPLLAIGSITTGHADLGDMFIGEVQRNKVAPFYMGDILALQSDLLMISDPLILFSLGNSTNYQYPPPVSH</sequence>
<evidence type="ECO:0000313" key="2">
    <source>
        <dbReference type="EMBL" id="KAJ5464454.1"/>
    </source>
</evidence>
<proteinExistence type="predicted"/>
<feature type="compositionally biased region" description="Basic and acidic residues" evidence="1">
    <location>
        <begin position="1"/>
        <end position="10"/>
    </location>
</feature>
<feature type="region of interest" description="Disordered" evidence="1">
    <location>
        <begin position="1"/>
        <end position="30"/>
    </location>
</feature>
<dbReference type="Proteomes" id="UP001213681">
    <property type="component" value="Unassembled WGS sequence"/>
</dbReference>
<accession>A0AAD6CIB3</accession>
<organism evidence="2 3">
    <name type="scientific">Penicillium daleae</name>
    <dbReference type="NCBI Taxonomy" id="63821"/>
    <lineage>
        <taxon>Eukaryota</taxon>
        <taxon>Fungi</taxon>
        <taxon>Dikarya</taxon>
        <taxon>Ascomycota</taxon>
        <taxon>Pezizomycotina</taxon>
        <taxon>Eurotiomycetes</taxon>
        <taxon>Eurotiomycetidae</taxon>
        <taxon>Eurotiales</taxon>
        <taxon>Aspergillaceae</taxon>
        <taxon>Penicillium</taxon>
    </lineage>
</organism>